<gene>
    <name evidence="2" type="ORF">SAMN05660299_00193</name>
</gene>
<evidence type="ECO:0000256" key="1">
    <source>
        <dbReference type="SAM" id="Phobius"/>
    </source>
</evidence>
<organism evidence="2 3">
    <name type="scientific">Megasphaera paucivorans</name>
    <dbReference type="NCBI Taxonomy" id="349095"/>
    <lineage>
        <taxon>Bacteria</taxon>
        <taxon>Bacillati</taxon>
        <taxon>Bacillota</taxon>
        <taxon>Negativicutes</taxon>
        <taxon>Veillonellales</taxon>
        <taxon>Veillonellaceae</taxon>
        <taxon>Megasphaera</taxon>
    </lineage>
</organism>
<proteinExistence type="predicted"/>
<keyword evidence="1" id="KW-0812">Transmembrane</keyword>
<evidence type="ECO:0000313" key="2">
    <source>
        <dbReference type="EMBL" id="SDM08815.1"/>
    </source>
</evidence>
<keyword evidence="3" id="KW-1185">Reference proteome</keyword>
<evidence type="ECO:0000313" key="3">
    <source>
        <dbReference type="Proteomes" id="UP000199309"/>
    </source>
</evidence>
<sequence>MALTKKEKNELLQLLEWREWKHNKTAFIQECCLTRDEADEGKVKHFPEKDYLKRVDKIITGEKISIFPKSRRMMMTWRCLANLLYAAMFNPNLAIFIQSKKFEDSTYLMSDDRLLFMYHHLPMHHSWPQIIRATKDKLGYGYIQFDNGTTFMAIAEGPDQLRQYTASILYATEMAFWEKAESTWNSFRPVIQGGGKIIVDSSANPGFFKRLVTGKINEQSDDKELESHDDLTGVHEYRRNGAYIARIHYTADPIKRDPVWIANEKAGATTEGWEREYEINWNVSINPKYYPEFSYERHVAKEPLKPLEGRPLERTWDYGLTPATLIAQQTAKGQLLILDELQSFDCGMRNHAKAVRAEMGTFYSGYAANDTGDPAGNQRSQADEKTANELLQNEFGIYVSPGAITQTARSEAVRYYLTTLTSDGQPMMLIDPSCTRIIEGFQGGYHRKVVANRILDEPEKNDYSHLMDCIGYLCAKMYGQKNTNCFDEWKAKSRGRVRKAGCM</sequence>
<accession>A0A1G9QET7</accession>
<reference evidence="2 3" key="1">
    <citation type="submission" date="2016-10" db="EMBL/GenBank/DDBJ databases">
        <authorList>
            <person name="de Groot N.N."/>
        </authorList>
    </citation>
    <scope>NUCLEOTIDE SEQUENCE [LARGE SCALE GENOMIC DNA]</scope>
    <source>
        <strain evidence="2 3">DSM 16981</strain>
    </source>
</reference>
<keyword evidence="1" id="KW-0472">Membrane</keyword>
<keyword evidence="1" id="KW-1133">Transmembrane helix</keyword>
<dbReference type="OrthoDB" id="5440754at2"/>
<protein>
    <recommendedName>
        <fullName evidence="4">Terminase-like family protein</fullName>
    </recommendedName>
</protein>
<dbReference type="Gene3D" id="3.40.50.300">
    <property type="entry name" value="P-loop containing nucleotide triphosphate hydrolases"/>
    <property type="match status" value="1"/>
</dbReference>
<evidence type="ECO:0008006" key="4">
    <source>
        <dbReference type="Google" id="ProtNLM"/>
    </source>
</evidence>
<dbReference type="RefSeq" id="WP_091647373.1">
    <property type="nucleotide sequence ID" value="NZ_FNHQ01000001.1"/>
</dbReference>
<dbReference type="InterPro" id="IPR027417">
    <property type="entry name" value="P-loop_NTPase"/>
</dbReference>
<dbReference type="Proteomes" id="UP000199309">
    <property type="component" value="Unassembled WGS sequence"/>
</dbReference>
<name>A0A1G9QET7_9FIRM</name>
<dbReference type="STRING" id="349095.SAMN05660299_00193"/>
<feature type="transmembrane region" description="Helical" evidence="1">
    <location>
        <begin position="79"/>
        <end position="97"/>
    </location>
</feature>
<dbReference type="EMBL" id="FNHQ01000001">
    <property type="protein sequence ID" value="SDM08815.1"/>
    <property type="molecule type" value="Genomic_DNA"/>
</dbReference>
<dbReference type="Gene3D" id="3.30.420.280">
    <property type="match status" value="1"/>
</dbReference>
<dbReference type="AlphaFoldDB" id="A0A1G9QET7"/>